<comment type="caution">
    <text evidence="1">The sequence shown here is derived from an EMBL/GenBank/DDBJ whole genome shotgun (WGS) entry which is preliminary data.</text>
</comment>
<proteinExistence type="predicted"/>
<dbReference type="AlphaFoldDB" id="A0AAV9IIG7"/>
<sequence length="113" mass="12301">MTNSTLMVTLYTDVNCSTPFVSYNYTSNTHCYVVNQPPAPTIYIGVHSSKSNHSQLIAQFCSNCSTGAQCTGKFMSDTCYDVDKLINSTKYPFGVEFKKITISSTTSSSSSSS</sequence>
<reference evidence="1 2" key="1">
    <citation type="submission" date="2022-07" db="EMBL/GenBank/DDBJ databases">
        <title>Genome-wide signatures of adaptation to extreme environments.</title>
        <authorList>
            <person name="Cho C.H."/>
            <person name="Yoon H.S."/>
        </authorList>
    </citation>
    <scope>NUCLEOTIDE SEQUENCE [LARGE SCALE GENOMIC DNA]</scope>
    <source>
        <strain evidence="1 2">108.79 E11</strain>
    </source>
</reference>
<protein>
    <submittedName>
        <fullName evidence="1">Uncharacterized protein</fullName>
    </submittedName>
</protein>
<dbReference type="EMBL" id="JANCYU010000048">
    <property type="protein sequence ID" value="KAK4527147.1"/>
    <property type="molecule type" value="Genomic_DNA"/>
</dbReference>
<dbReference type="Proteomes" id="UP001300502">
    <property type="component" value="Unassembled WGS sequence"/>
</dbReference>
<name>A0AAV9IIG7_9RHOD</name>
<evidence type="ECO:0000313" key="1">
    <source>
        <dbReference type="EMBL" id="KAK4527147.1"/>
    </source>
</evidence>
<accession>A0AAV9IIG7</accession>
<evidence type="ECO:0000313" key="2">
    <source>
        <dbReference type="Proteomes" id="UP001300502"/>
    </source>
</evidence>
<keyword evidence="2" id="KW-1185">Reference proteome</keyword>
<organism evidence="1 2">
    <name type="scientific">Galdieria yellowstonensis</name>
    <dbReference type="NCBI Taxonomy" id="3028027"/>
    <lineage>
        <taxon>Eukaryota</taxon>
        <taxon>Rhodophyta</taxon>
        <taxon>Bangiophyceae</taxon>
        <taxon>Galdieriales</taxon>
        <taxon>Galdieriaceae</taxon>
        <taxon>Galdieria</taxon>
    </lineage>
</organism>
<gene>
    <name evidence="1" type="ORF">GAYE_SCF35G5069</name>
</gene>